<feature type="chain" id="PRO_5045657993" evidence="1">
    <location>
        <begin position="29"/>
        <end position="145"/>
    </location>
</feature>
<comment type="caution">
    <text evidence="2">The sequence shown here is derived from an EMBL/GenBank/DDBJ whole genome shotgun (WGS) entry which is preliminary data.</text>
</comment>
<gene>
    <name evidence="2" type="ORF">HZS79_09765</name>
</gene>
<proteinExistence type="predicted"/>
<dbReference type="Proteomes" id="UP000528918">
    <property type="component" value="Unassembled WGS sequence"/>
</dbReference>
<protein>
    <submittedName>
        <fullName evidence="2">Uncharacterized protein</fullName>
    </submittedName>
</protein>
<evidence type="ECO:0000313" key="2">
    <source>
        <dbReference type="EMBL" id="NYS45228.1"/>
    </source>
</evidence>
<dbReference type="EMBL" id="JACCDD010000005">
    <property type="protein sequence ID" value="NYS45228.1"/>
    <property type="molecule type" value="Genomic_DNA"/>
</dbReference>
<reference evidence="2 3" key="1">
    <citation type="journal article" date="2013" name="Antonie Van Leeuwenhoek">
        <title>Halomonas zhaodongensis sp. nov., a slightly halophilic bacterium isolated from saline-alkaline soils in Zhaodong, China.</title>
        <authorList>
            <person name="Jiang J."/>
            <person name="Pan Y."/>
            <person name="Meng L."/>
            <person name="Hu S."/>
            <person name="Zhang X."/>
            <person name="Hu B."/>
            <person name="Meng J."/>
            <person name="Li C."/>
            <person name="Huang H."/>
            <person name="Wang K."/>
            <person name="Su T."/>
        </authorList>
    </citation>
    <scope>NUCLEOTIDE SEQUENCE [LARGE SCALE GENOMIC DNA]</scope>
    <source>
        <strain evidence="2 3">NEAU-ST10-25</strain>
    </source>
</reference>
<evidence type="ECO:0000313" key="3">
    <source>
        <dbReference type="Proteomes" id="UP000528918"/>
    </source>
</evidence>
<keyword evidence="1" id="KW-0732">Signal</keyword>
<feature type="signal peptide" evidence="1">
    <location>
        <begin position="1"/>
        <end position="28"/>
    </location>
</feature>
<name>A0ABX2STK7_VREZH</name>
<dbReference type="RefSeq" id="WP_179927756.1">
    <property type="nucleotide sequence ID" value="NZ_JACCDD010000005.1"/>
</dbReference>
<evidence type="ECO:0000256" key="1">
    <source>
        <dbReference type="SAM" id="SignalP"/>
    </source>
</evidence>
<organism evidence="2 3">
    <name type="scientific">Vreelandella zhaodongensis</name>
    <name type="common">Halomonas zhaodongensis</name>
    <dbReference type="NCBI Taxonomy" id="1176240"/>
    <lineage>
        <taxon>Bacteria</taxon>
        <taxon>Pseudomonadati</taxon>
        <taxon>Pseudomonadota</taxon>
        <taxon>Gammaproteobacteria</taxon>
        <taxon>Oceanospirillales</taxon>
        <taxon>Halomonadaceae</taxon>
        <taxon>Vreelandella</taxon>
    </lineage>
</organism>
<keyword evidence="3" id="KW-1185">Reference proteome</keyword>
<accession>A0ABX2STK7</accession>
<sequence>MQFLRLVLFNLTLLTTSMPVINQQTAWAADEELYTEAEAMRHIALFSRISLSALYNKIRVCHLDSIFYFHIGQLKDEQHKSEEELLSMFSSDPRSVETIASVFASEEHYYDGAMAVYDECANQKLEEMKSLSSFDQLHAIALETD</sequence>